<dbReference type="EMBL" id="GG666743">
    <property type="protein sequence ID" value="EEN42167.1"/>
    <property type="molecule type" value="Genomic_DNA"/>
</dbReference>
<sequence length="156" mass="17506">MCRHTCRCGSGRGRGPAAGGAQVCPGMARERHRLTWAGAARSHTLVGSRDLRSEILAWICRRFGWEVTLPTLLVASGVRVTSYMCTEQSLRNYHHSPELLSASEDPRRSQIRCIRSRIAEFGWIRLVGGRGLVLVCWECALPGGFRWQLCRAERVQ</sequence>
<organism>
    <name type="scientific">Branchiostoma floridae</name>
    <name type="common">Florida lancelet</name>
    <name type="synonym">Amphioxus</name>
    <dbReference type="NCBI Taxonomy" id="7739"/>
    <lineage>
        <taxon>Eukaryota</taxon>
        <taxon>Metazoa</taxon>
        <taxon>Chordata</taxon>
        <taxon>Cephalochordata</taxon>
        <taxon>Leptocardii</taxon>
        <taxon>Amphioxiformes</taxon>
        <taxon>Branchiostomatidae</taxon>
        <taxon>Branchiostoma</taxon>
    </lineage>
</organism>
<name>C3ZZ56_BRAFL</name>
<protein>
    <submittedName>
        <fullName evidence="1">Uncharacterized protein</fullName>
    </submittedName>
</protein>
<evidence type="ECO:0000313" key="1">
    <source>
        <dbReference type="EMBL" id="EEN42167.1"/>
    </source>
</evidence>
<proteinExistence type="predicted"/>
<dbReference type="InParanoid" id="C3ZZ56"/>
<reference evidence="1" key="1">
    <citation type="journal article" date="2008" name="Nature">
        <title>The amphioxus genome and the evolution of the chordate karyotype.</title>
        <authorList>
            <consortium name="US DOE Joint Genome Institute (JGI-PGF)"/>
            <person name="Putnam N.H."/>
            <person name="Butts T."/>
            <person name="Ferrier D.E.K."/>
            <person name="Furlong R.F."/>
            <person name="Hellsten U."/>
            <person name="Kawashima T."/>
            <person name="Robinson-Rechavi M."/>
            <person name="Shoguchi E."/>
            <person name="Terry A."/>
            <person name="Yu J.-K."/>
            <person name="Benito-Gutierrez E.L."/>
            <person name="Dubchak I."/>
            <person name="Garcia-Fernandez J."/>
            <person name="Gibson-Brown J.J."/>
            <person name="Grigoriev I.V."/>
            <person name="Horton A.C."/>
            <person name="de Jong P.J."/>
            <person name="Jurka J."/>
            <person name="Kapitonov V.V."/>
            <person name="Kohara Y."/>
            <person name="Kuroki Y."/>
            <person name="Lindquist E."/>
            <person name="Lucas S."/>
            <person name="Osoegawa K."/>
            <person name="Pennacchio L.A."/>
            <person name="Salamov A.A."/>
            <person name="Satou Y."/>
            <person name="Sauka-Spengler T."/>
            <person name="Schmutz J."/>
            <person name="Shin-I T."/>
            <person name="Toyoda A."/>
            <person name="Bronner-Fraser M."/>
            <person name="Fujiyama A."/>
            <person name="Holland L.Z."/>
            <person name="Holland P.W.H."/>
            <person name="Satoh N."/>
            <person name="Rokhsar D.S."/>
        </authorList>
    </citation>
    <scope>NUCLEOTIDE SEQUENCE [LARGE SCALE GENOMIC DNA]</scope>
    <source>
        <strain evidence="1">S238N-H82</strain>
        <tissue evidence="1">Testes</tissue>
    </source>
</reference>
<accession>C3ZZ56</accession>
<dbReference type="AlphaFoldDB" id="C3ZZ56"/>
<gene>
    <name evidence="1" type="ORF">BRAFLDRAFT_109854</name>
</gene>